<keyword evidence="6 13" id="KW-1133">Transmembrane helix</keyword>
<dbReference type="PRINTS" id="PR01078">
    <property type="entry name" value="AMINACHANNEL"/>
</dbReference>
<evidence type="ECO:0000256" key="7">
    <source>
        <dbReference type="ARBA" id="ARBA00023053"/>
    </source>
</evidence>
<organism evidence="14 15">
    <name type="scientific">Stomoxys calcitrans</name>
    <name type="common">Stable fly</name>
    <name type="synonym">Conops calcitrans</name>
    <dbReference type="NCBI Taxonomy" id="35570"/>
    <lineage>
        <taxon>Eukaryota</taxon>
        <taxon>Metazoa</taxon>
        <taxon>Ecdysozoa</taxon>
        <taxon>Arthropoda</taxon>
        <taxon>Hexapoda</taxon>
        <taxon>Insecta</taxon>
        <taxon>Pterygota</taxon>
        <taxon>Neoptera</taxon>
        <taxon>Endopterygota</taxon>
        <taxon>Diptera</taxon>
        <taxon>Brachycera</taxon>
        <taxon>Muscomorpha</taxon>
        <taxon>Muscoidea</taxon>
        <taxon>Muscidae</taxon>
        <taxon>Stomoxys</taxon>
    </lineage>
</organism>
<dbReference type="EnsemblMetazoa" id="SCAU015027-RA">
    <property type="protein sequence ID" value="SCAU015027-PA"/>
    <property type="gene ID" value="SCAU015027"/>
</dbReference>
<evidence type="ECO:0000256" key="11">
    <source>
        <dbReference type="ARBA" id="ARBA00023303"/>
    </source>
</evidence>
<evidence type="ECO:0000256" key="3">
    <source>
        <dbReference type="ARBA" id="ARBA00022448"/>
    </source>
</evidence>
<dbReference type="GO" id="GO:0015280">
    <property type="term" value="F:ligand-gated sodium channel activity"/>
    <property type="evidence" value="ECO:0007669"/>
    <property type="project" value="TreeGrafter"/>
</dbReference>
<name>A0A1I8Q946_STOCA</name>
<feature type="transmembrane region" description="Helical" evidence="13">
    <location>
        <begin position="49"/>
        <end position="71"/>
    </location>
</feature>
<evidence type="ECO:0000256" key="1">
    <source>
        <dbReference type="ARBA" id="ARBA00004141"/>
    </source>
</evidence>
<keyword evidence="15" id="KW-1185">Reference proteome</keyword>
<dbReference type="PANTHER" id="PTHR11690">
    <property type="entry name" value="AMILORIDE-SENSITIVE SODIUM CHANNEL-RELATED"/>
    <property type="match status" value="1"/>
</dbReference>
<protein>
    <recommendedName>
        <fullName evidence="16">Sodium channel protein Nach</fullName>
    </recommendedName>
</protein>
<accession>A0A1I8Q946</accession>
<comment type="similarity">
    <text evidence="2 12">Belongs to the amiloride-sensitive sodium channel (TC 1.A.6) family.</text>
</comment>
<comment type="subcellular location">
    <subcellularLocation>
        <location evidence="1">Membrane</location>
        <topology evidence="1">Multi-pass membrane protein</topology>
    </subcellularLocation>
</comment>
<dbReference type="GO" id="GO:0005886">
    <property type="term" value="C:plasma membrane"/>
    <property type="evidence" value="ECO:0007669"/>
    <property type="project" value="TreeGrafter"/>
</dbReference>
<keyword evidence="7" id="KW-0915">Sodium</keyword>
<reference evidence="14" key="1">
    <citation type="submission" date="2020-05" db="UniProtKB">
        <authorList>
            <consortium name="EnsemblMetazoa"/>
        </authorList>
    </citation>
    <scope>IDENTIFICATION</scope>
    <source>
        <strain evidence="14">USDA</strain>
    </source>
</reference>
<dbReference type="Gene3D" id="1.10.287.770">
    <property type="entry name" value="YojJ-like"/>
    <property type="match status" value="1"/>
</dbReference>
<keyword evidence="9 13" id="KW-0472">Membrane</keyword>
<evidence type="ECO:0000256" key="2">
    <source>
        <dbReference type="ARBA" id="ARBA00007193"/>
    </source>
</evidence>
<keyword evidence="11 12" id="KW-0407">Ion channel</keyword>
<dbReference type="STRING" id="35570.A0A1I8Q946"/>
<dbReference type="OrthoDB" id="6502088at2759"/>
<dbReference type="AlphaFoldDB" id="A0A1I8Q946"/>
<evidence type="ECO:0000256" key="5">
    <source>
        <dbReference type="ARBA" id="ARBA00022692"/>
    </source>
</evidence>
<evidence type="ECO:0000256" key="12">
    <source>
        <dbReference type="RuleBase" id="RU000679"/>
    </source>
</evidence>
<evidence type="ECO:0000256" key="8">
    <source>
        <dbReference type="ARBA" id="ARBA00023065"/>
    </source>
</evidence>
<evidence type="ECO:0000256" key="6">
    <source>
        <dbReference type="ARBA" id="ARBA00022989"/>
    </source>
</evidence>
<evidence type="ECO:0000256" key="10">
    <source>
        <dbReference type="ARBA" id="ARBA00023201"/>
    </source>
</evidence>
<evidence type="ECO:0000256" key="9">
    <source>
        <dbReference type="ARBA" id="ARBA00023136"/>
    </source>
</evidence>
<gene>
    <name evidence="14" type="primary">106087626</name>
</gene>
<proteinExistence type="inferred from homology"/>
<keyword evidence="5 12" id="KW-0812">Transmembrane</keyword>
<feature type="transmembrane region" description="Helical" evidence="13">
    <location>
        <begin position="441"/>
        <end position="463"/>
    </location>
</feature>
<keyword evidence="3 12" id="KW-0813">Transport</keyword>
<evidence type="ECO:0000313" key="15">
    <source>
        <dbReference type="Proteomes" id="UP000095300"/>
    </source>
</evidence>
<evidence type="ECO:0000313" key="14">
    <source>
        <dbReference type="EnsemblMetazoa" id="SCAU015027-PA"/>
    </source>
</evidence>
<sequence>MQSYSKKFQIWWKRFRLALGDTFQEYAKRTKVSGIWLLRPTRTTGVSRFVWSSLLISLFILAVYLSLQLWIKFYSYPILNTIAEDIAITDVPFPGITVCSPQIINEDRVEKLMDRLYIPPSYDRSQVAEGFSYLNAFTDQTWSPSNTSMYDLTHEILRLNNMTMYKTAMEVGAGCSDFVKRCFWGNVEFPCRQKHEYLSFSPTTSFMGSCCSFNYHPQNLSYVPFSANTFGVDGGLSFIGFEGSPENISTGLIVFVHHPIDFATEAASSVTITTNAESFIEVFPTMQASSADVLELPPKKRDCLTSEDVSQAVYRQAACLLECESRIIMQKCKCVPYHLPNFSDTPMRECQLNDSLNYSKDFDKFKSVRCEDCLPNCHDVTYSTLAYKTDILLHNYSVNHFYANLNYSEDMFIAHIFLTRQVVPSIHKVTVMSWVGLLSDLGGVFNLCLGLSMVSVVEFVYYFTYRLKLNYKMLEGPSSTTQSIATPPTAPLATAVTSAALSTIQTALSTAADAPSPADIPSAAYSLPAVPSTTALLPYGNAPYGPFSPKTRGHPELRRFPLSPALPLEKTASNYFYCVALLRDSCLSLNTNGSVLIAPSDVSSPLLLFLFVLTPNPPTKNLSQQS</sequence>
<keyword evidence="4 12" id="KW-0894">Sodium channel</keyword>
<dbReference type="Pfam" id="PF00858">
    <property type="entry name" value="ASC"/>
    <property type="match status" value="1"/>
</dbReference>
<dbReference type="KEGG" id="scac:106087626"/>
<dbReference type="PANTHER" id="PTHR11690:SF263">
    <property type="entry name" value="PICKPOCKET 6"/>
    <property type="match status" value="1"/>
</dbReference>
<dbReference type="InterPro" id="IPR001873">
    <property type="entry name" value="ENaC"/>
</dbReference>
<keyword evidence="10 12" id="KW-0739">Sodium transport</keyword>
<keyword evidence="8 12" id="KW-0406">Ion transport</keyword>
<evidence type="ECO:0000256" key="4">
    <source>
        <dbReference type="ARBA" id="ARBA00022461"/>
    </source>
</evidence>
<evidence type="ECO:0000256" key="13">
    <source>
        <dbReference type="SAM" id="Phobius"/>
    </source>
</evidence>
<dbReference type="Proteomes" id="UP000095300">
    <property type="component" value="Unassembled WGS sequence"/>
</dbReference>
<evidence type="ECO:0008006" key="16">
    <source>
        <dbReference type="Google" id="ProtNLM"/>
    </source>
</evidence>
<dbReference type="VEuPathDB" id="VectorBase:SCAU015027"/>
<dbReference type="Gene3D" id="2.60.470.10">
    <property type="entry name" value="Acid-sensing ion channels like domains"/>
    <property type="match status" value="1"/>
</dbReference>